<dbReference type="EMBL" id="VSSQ01029955">
    <property type="protein sequence ID" value="MPM80295.1"/>
    <property type="molecule type" value="Genomic_DNA"/>
</dbReference>
<evidence type="ECO:0000313" key="2">
    <source>
        <dbReference type="EMBL" id="MPM80295.1"/>
    </source>
</evidence>
<dbReference type="SUPFAM" id="SSF142433">
    <property type="entry name" value="CinA-like"/>
    <property type="match status" value="1"/>
</dbReference>
<name>A0A645CTT0_9ZZZZ</name>
<dbReference type="Gene3D" id="3.90.950.20">
    <property type="entry name" value="CinA-like"/>
    <property type="match status" value="1"/>
</dbReference>
<dbReference type="InterPro" id="IPR008136">
    <property type="entry name" value="CinA_C"/>
</dbReference>
<dbReference type="AlphaFoldDB" id="A0A645CTT0"/>
<feature type="domain" description="CinA C-terminal" evidence="1">
    <location>
        <begin position="2"/>
        <end position="84"/>
    </location>
</feature>
<comment type="caution">
    <text evidence="2">The sequence shown here is derived from an EMBL/GenBank/DDBJ whole genome shotgun (WGS) entry which is preliminary data.</text>
</comment>
<sequence>MSEPVARAMAEGVCRVTGAEVGVSVTGVAGPDSDERGNPVGLVYLGLHTPDGTFCRKLELGQRRRDRIRNVAASTALDMVRRYLAGLPLEPRR</sequence>
<gene>
    <name evidence="2" type="primary">cinA_12</name>
    <name evidence="2" type="ORF">SDC9_127342</name>
</gene>
<dbReference type="InterPro" id="IPR036653">
    <property type="entry name" value="CinA-like_C"/>
</dbReference>
<reference evidence="2" key="1">
    <citation type="submission" date="2019-08" db="EMBL/GenBank/DDBJ databases">
        <authorList>
            <person name="Kucharzyk K."/>
            <person name="Murdoch R.W."/>
            <person name="Higgins S."/>
            <person name="Loffler F."/>
        </authorList>
    </citation>
    <scope>NUCLEOTIDE SEQUENCE</scope>
</reference>
<accession>A0A645CTT0</accession>
<protein>
    <submittedName>
        <fullName evidence="2">Putative competence-damage inducible protein</fullName>
    </submittedName>
</protein>
<proteinExistence type="predicted"/>
<evidence type="ECO:0000259" key="1">
    <source>
        <dbReference type="Pfam" id="PF02464"/>
    </source>
</evidence>
<dbReference type="Pfam" id="PF02464">
    <property type="entry name" value="CinA"/>
    <property type="match status" value="1"/>
</dbReference>
<organism evidence="2">
    <name type="scientific">bioreactor metagenome</name>
    <dbReference type="NCBI Taxonomy" id="1076179"/>
    <lineage>
        <taxon>unclassified sequences</taxon>
        <taxon>metagenomes</taxon>
        <taxon>ecological metagenomes</taxon>
    </lineage>
</organism>